<name>A0A0E9VIM2_ANGAN</name>
<dbReference type="EMBL" id="GBXM01031327">
    <property type="protein sequence ID" value="JAH77250.1"/>
    <property type="molecule type" value="Transcribed_RNA"/>
</dbReference>
<evidence type="ECO:0000313" key="1">
    <source>
        <dbReference type="EMBL" id="JAH77250.1"/>
    </source>
</evidence>
<sequence length="29" mass="3198">MAVQIIQLMDLGLTRDKDSNSVIIHGTVE</sequence>
<proteinExistence type="predicted"/>
<reference evidence="1" key="2">
    <citation type="journal article" date="2015" name="Fish Shellfish Immunol.">
        <title>Early steps in the European eel (Anguilla anguilla)-Vibrio vulnificus interaction in the gills: Role of the RtxA13 toxin.</title>
        <authorList>
            <person name="Callol A."/>
            <person name="Pajuelo D."/>
            <person name="Ebbesson L."/>
            <person name="Teles M."/>
            <person name="MacKenzie S."/>
            <person name="Amaro C."/>
        </authorList>
    </citation>
    <scope>NUCLEOTIDE SEQUENCE</scope>
</reference>
<accession>A0A0E9VIM2</accession>
<reference evidence="1" key="1">
    <citation type="submission" date="2014-11" db="EMBL/GenBank/DDBJ databases">
        <authorList>
            <person name="Amaro Gonzalez C."/>
        </authorList>
    </citation>
    <scope>NUCLEOTIDE SEQUENCE</scope>
</reference>
<organism evidence="1">
    <name type="scientific">Anguilla anguilla</name>
    <name type="common">European freshwater eel</name>
    <name type="synonym">Muraena anguilla</name>
    <dbReference type="NCBI Taxonomy" id="7936"/>
    <lineage>
        <taxon>Eukaryota</taxon>
        <taxon>Metazoa</taxon>
        <taxon>Chordata</taxon>
        <taxon>Craniata</taxon>
        <taxon>Vertebrata</taxon>
        <taxon>Euteleostomi</taxon>
        <taxon>Actinopterygii</taxon>
        <taxon>Neopterygii</taxon>
        <taxon>Teleostei</taxon>
        <taxon>Anguilliformes</taxon>
        <taxon>Anguillidae</taxon>
        <taxon>Anguilla</taxon>
    </lineage>
</organism>
<protein>
    <submittedName>
        <fullName evidence="1">Uncharacterized protein</fullName>
    </submittedName>
</protein>
<dbReference type="AlphaFoldDB" id="A0A0E9VIM2"/>